<sequence length="1016" mass="114804">MPPLDKTNSSRRNWGNFQLVYALKAFNRIPVSEYISSQTGLTVCIAEVDGPIVNGYFCLATEAFDDDGLPHTLEHLIFLGSENYPYKGVLDLLANRCLASGTNAWTDIDHTCYTMETAGSEGFCALMPIFLEHILYPVLSEEAFLTEVHHITGEGEDGGVVYCEMQGRENSAESRMHLAIARNIYPGRCGYSSETGGIMKNLRESTTNAKVKAYHSEFYRPENLKIIITGQIRPDDVFLALQPLEQQIMSKGPRGPFQRPWQNPVPSLEDSKDLTLKYPSDEEKNGLYSMAWRGPSCVTDLYNLTACSLLFKYLTENSVSPLQKTFVEIEDPFASNVCFNLYENAVSCLYLIFEDVPVQKVKLVKAALQSELKRILEQEDIDMHRLHSVIKKYRLENISNIENSPHQSIAFMIIGHMLYGNTKTDLEQRVNPLEDLSKLSKEPKSYWLSLLNEYLVSNSYVSVECYPSKEEKLLMSNEEKDRMEKQRERLGEDGLQQKKLILERALQYNDRSPPTNMLTSVPIPSAESIKFHEIRRYNSDQGSDKRVDLSATPVFTYFDDLKTSFVHLYTLLDTSKVSSDLRVYLPLFLKCLLELPIERNGILVPYEEIVAQLNDDTISNNTSLGLGGGLFSCGLFSQTAILSLQLEAAKYEKGLEWIKEFLYQTRFTAERVKVIALKMSNTISQCKRSGRTVANYAMNHLWYPKDSNVYASGMLLQSAFLSDIIQKLNTDASTEVLNNLEALREALTHQDNLILYIAASLENIPNPANALRNFLPASSTQIRPLQAIPDRDLLTETQSGPHPGCVIGLGSIESSFYYQTSKCVTTFEDPDLPALMLYIQYLVQAEGPMWKQIRGKGYAYHYRMFVKVTEGLIYLIFGRATNVVGAYEESKDILDKQLLKNEWDPTLLEAARSSLIFNIIEEEKTIGTAASLSLRSYFQGVDYTYNRKILEAVNKVTVEDLNRVGVRYVASLLDATKAKAVLVTDSAKTKEAAEGFKKFDLDLVVYPNLEESFLNA</sequence>
<reference evidence="3 4" key="1">
    <citation type="submission" date="2024-05" db="EMBL/GenBank/DDBJ databases">
        <title>Genetic variation in Jamaican populations of the coffee berry borer (Hypothenemus hampei).</title>
        <authorList>
            <person name="Errbii M."/>
            <person name="Myrie A."/>
        </authorList>
    </citation>
    <scope>NUCLEOTIDE SEQUENCE [LARGE SCALE GENOMIC DNA]</scope>
    <source>
        <strain evidence="3">JA-Hopewell-2020-01-JO</strain>
        <tissue evidence="3">Whole body</tissue>
    </source>
</reference>
<evidence type="ECO:0000259" key="2">
    <source>
        <dbReference type="Pfam" id="PF05193"/>
    </source>
</evidence>
<dbReference type="Gene3D" id="3.30.830.10">
    <property type="entry name" value="Metalloenzyme, LuxS/M16 peptidase-like"/>
    <property type="match status" value="4"/>
</dbReference>
<feature type="domain" description="Peptidase M16 N-terminal" evidence="1">
    <location>
        <begin position="65"/>
        <end position="151"/>
    </location>
</feature>
<dbReference type="InterPro" id="IPR007863">
    <property type="entry name" value="Peptidase_M16_C"/>
</dbReference>
<evidence type="ECO:0000259" key="1">
    <source>
        <dbReference type="Pfam" id="PF00675"/>
    </source>
</evidence>
<dbReference type="Proteomes" id="UP001566132">
    <property type="component" value="Unassembled WGS sequence"/>
</dbReference>
<keyword evidence="4" id="KW-1185">Reference proteome</keyword>
<name>A0ABD1ESC5_HYPHA</name>
<dbReference type="Pfam" id="PF05193">
    <property type="entry name" value="Peptidase_M16_C"/>
    <property type="match status" value="1"/>
</dbReference>
<dbReference type="FunFam" id="3.30.830.10:FF:000015">
    <property type="entry name" value="Putative zinc metalloprotease"/>
    <property type="match status" value="1"/>
</dbReference>
<comment type="caution">
    <text evidence="3">The sequence shown here is derived from an EMBL/GenBank/DDBJ whole genome shotgun (WGS) entry which is preliminary data.</text>
</comment>
<protein>
    <recommendedName>
        <fullName evidence="5">Presequence protease, mitochondrial</fullName>
    </recommendedName>
</protein>
<dbReference type="AlphaFoldDB" id="A0ABD1ESC5"/>
<gene>
    <name evidence="3" type="ORF">ABEB36_006312</name>
</gene>
<evidence type="ECO:0000313" key="3">
    <source>
        <dbReference type="EMBL" id="KAL1500892.1"/>
    </source>
</evidence>
<evidence type="ECO:0008006" key="5">
    <source>
        <dbReference type="Google" id="ProtNLM"/>
    </source>
</evidence>
<evidence type="ECO:0000313" key="4">
    <source>
        <dbReference type="Proteomes" id="UP001566132"/>
    </source>
</evidence>
<proteinExistence type="predicted"/>
<feature type="domain" description="Peptidase M16 C-terminal" evidence="2">
    <location>
        <begin position="207"/>
        <end position="388"/>
    </location>
</feature>
<dbReference type="InterPro" id="IPR011765">
    <property type="entry name" value="Pept_M16_N"/>
</dbReference>
<dbReference type="FunFam" id="3.30.830.10:FF:000031">
    <property type="entry name" value="Putative zinc metalloprotease"/>
    <property type="match status" value="1"/>
</dbReference>
<dbReference type="InterPro" id="IPR011249">
    <property type="entry name" value="Metalloenz_LuxS/M16"/>
</dbReference>
<organism evidence="3 4">
    <name type="scientific">Hypothenemus hampei</name>
    <name type="common">Coffee berry borer</name>
    <dbReference type="NCBI Taxonomy" id="57062"/>
    <lineage>
        <taxon>Eukaryota</taxon>
        <taxon>Metazoa</taxon>
        <taxon>Ecdysozoa</taxon>
        <taxon>Arthropoda</taxon>
        <taxon>Hexapoda</taxon>
        <taxon>Insecta</taxon>
        <taxon>Pterygota</taxon>
        <taxon>Neoptera</taxon>
        <taxon>Endopterygota</taxon>
        <taxon>Coleoptera</taxon>
        <taxon>Polyphaga</taxon>
        <taxon>Cucujiformia</taxon>
        <taxon>Curculionidae</taxon>
        <taxon>Scolytinae</taxon>
        <taxon>Hypothenemus</taxon>
    </lineage>
</organism>
<dbReference type="Pfam" id="PF00675">
    <property type="entry name" value="Peptidase_M16"/>
    <property type="match status" value="1"/>
</dbReference>
<dbReference type="SUPFAM" id="SSF63411">
    <property type="entry name" value="LuxS/MPP-like metallohydrolase"/>
    <property type="match status" value="4"/>
</dbReference>
<accession>A0ABD1ESC5</accession>
<dbReference type="PANTHER" id="PTHR43016">
    <property type="entry name" value="PRESEQUENCE PROTEASE"/>
    <property type="match status" value="1"/>
</dbReference>
<dbReference type="PANTHER" id="PTHR43016:SF16">
    <property type="entry name" value="METALLOPROTEASE, PUTATIVE (AFU_ORTHOLOGUE AFUA_4G07610)-RELATED"/>
    <property type="match status" value="1"/>
</dbReference>
<dbReference type="EMBL" id="JBDJPC010000005">
    <property type="protein sequence ID" value="KAL1500892.1"/>
    <property type="molecule type" value="Genomic_DNA"/>
</dbReference>